<dbReference type="OrthoDB" id="424823at2759"/>
<dbReference type="Proteomes" id="UP000327157">
    <property type="component" value="Chromosome 5"/>
</dbReference>
<reference evidence="5 6" key="3">
    <citation type="submission" date="2019-11" db="EMBL/GenBank/DDBJ databases">
        <title>A de novo genome assembly of a pear dwarfing rootstock.</title>
        <authorList>
            <person name="Wang F."/>
            <person name="Wang J."/>
            <person name="Li S."/>
            <person name="Zhang Y."/>
            <person name="Fang M."/>
            <person name="Ma L."/>
            <person name="Zhao Y."/>
            <person name="Jiang S."/>
        </authorList>
    </citation>
    <scope>NUCLEOTIDE SEQUENCE [LARGE SCALE GENOMIC DNA]</scope>
    <source>
        <strain evidence="5">S2</strain>
        <tissue evidence="5">Leaf</tissue>
    </source>
</reference>
<evidence type="ECO:0000313" key="5">
    <source>
        <dbReference type="EMBL" id="KAB2636856.1"/>
    </source>
</evidence>
<evidence type="ECO:0000256" key="2">
    <source>
        <dbReference type="ARBA" id="ARBA00022741"/>
    </source>
</evidence>
<dbReference type="Gene3D" id="3.40.50.300">
    <property type="entry name" value="P-loop containing nucleotide triphosphate hydrolases"/>
    <property type="match status" value="1"/>
</dbReference>
<sequence>MKKLIKEWNRGEGQSKLMKEMMRWIAEKDKVAGNKRNGDELTLNLFDYSHYLPGLGNKFLSNIHEVDSILQVVRCFEDNDVVHVSGKVDPKADIDVINLELIFSDLDQIEKRMEKLKKGRAKDSQTKAKTQRVLISGGNRKVHLRQNSECTDGWKTSTIALTDLEKDAVKHLCLLTMKPIIYVANVAESDLAEPGLNPHVKEVMNLAPELQSGVVTISAQVESELTELPYEERMEFLESLGVGESGLGNLIRATYSVLGLRTYFTSGEKETKAWTILAGMTAPQAAGVIHSDFEKGRSSSCGSLRSKSARENICVHDSHELHHHQTVIFVGSTRKRYVISSKYLNHPLLDALIDKSPKQKRGEENGILVNCEVVLFDHLLWMLENNAEDPSFGSTSESLEELAALYVF</sequence>
<accession>A0A5N5I9K4</accession>
<comment type="similarity">
    <text evidence="1">Belongs to the ARG7 family.</text>
</comment>
<dbReference type="Pfam" id="PF02519">
    <property type="entry name" value="Auxin_inducible"/>
    <property type="match status" value="1"/>
</dbReference>
<dbReference type="InterPro" id="IPR003676">
    <property type="entry name" value="SAUR_fam"/>
</dbReference>
<dbReference type="SUPFAM" id="SSF52540">
    <property type="entry name" value="P-loop containing nucleoside triphosphate hydrolases"/>
    <property type="match status" value="1"/>
</dbReference>
<organism evidence="5 6">
    <name type="scientific">Pyrus ussuriensis x Pyrus communis</name>
    <dbReference type="NCBI Taxonomy" id="2448454"/>
    <lineage>
        <taxon>Eukaryota</taxon>
        <taxon>Viridiplantae</taxon>
        <taxon>Streptophyta</taxon>
        <taxon>Embryophyta</taxon>
        <taxon>Tracheophyta</taxon>
        <taxon>Spermatophyta</taxon>
        <taxon>Magnoliopsida</taxon>
        <taxon>eudicotyledons</taxon>
        <taxon>Gunneridae</taxon>
        <taxon>Pentapetalae</taxon>
        <taxon>rosids</taxon>
        <taxon>fabids</taxon>
        <taxon>Rosales</taxon>
        <taxon>Rosaceae</taxon>
        <taxon>Amygdaloideae</taxon>
        <taxon>Maleae</taxon>
        <taxon>Pyrus</taxon>
    </lineage>
</organism>
<proteinExistence type="inferred from homology"/>
<dbReference type="PANTHER" id="PTHR23305:SF18">
    <property type="entry name" value="OBG-TYPE G DOMAIN-CONTAINING PROTEIN"/>
    <property type="match status" value="1"/>
</dbReference>
<dbReference type="PANTHER" id="PTHR23305">
    <property type="entry name" value="OBG GTPASE FAMILY"/>
    <property type="match status" value="1"/>
</dbReference>
<dbReference type="EMBL" id="SMOL01000004">
    <property type="protein sequence ID" value="KAB2636856.1"/>
    <property type="molecule type" value="Genomic_DNA"/>
</dbReference>
<evidence type="ECO:0000313" key="6">
    <source>
        <dbReference type="Proteomes" id="UP000327157"/>
    </source>
</evidence>
<gene>
    <name evidence="5" type="ORF">D8674_027390</name>
</gene>
<keyword evidence="6" id="KW-1185">Reference proteome</keyword>
<dbReference type="GO" id="GO:0009733">
    <property type="term" value="P:response to auxin"/>
    <property type="evidence" value="ECO:0007669"/>
    <property type="project" value="InterPro"/>
</dbReference>
<dbReference type="InterPro" id="IPR013029">
    <property type="entry name" value="YchF_C"/>
</dbReference>
<dbReference type="InterPro" id="IPR012675">
    <property type="entry name" value="Beta-grasp_dom_sf"/>
</dbReference>
<protein>
    <submittedName>
        <fullName evidence="5">Obg-like ATPase 1</fullName>
    </submittedName>
</protein>
<evidence type="ECO:0000259" key="4">
    <source>
        <dbReference type="Pfam" id="PF06071"/>
    </source>
</evidence>
<keyword evidence="3" id="KW-0067">ATP-binding</keyword>
<dbReference type="Gene3D" id="3.10.20.30">
    <property type="match status" value="1"/>
</dbReference>
<dbReference type="AlphaFoldDB" id="A0A5N5I9K4"/>
<dbReference type="Pfam" id="PF06071">
    <property type="entry name" value="YchF-GTPase_C"/>
    <property type="match status" value="1"/>
</dbReference>
<comment type="caution">
    <text evidence="5">The sequence shown here is derived from an EMBL/GenBank/DDBJ whole genome shotgun (WGS) entry which is preliminary data.</text>
</comment>
<dbReference type="GO" id="GO:0016887">
    <property type="term" value="F:ATP hydrolysis activity"/>
    <property type="evidence" value="ECO:0007669"/>
    <property type="project" value="TreeGrafter"/>
</dbReference>
<dbReference type="FunFam" id="1.10.150.300:FF:000001">
    <property type="entry name" value="Ribosome-binding ATPase YchF"/>
    <property type="match status" value="1"/>
</dbReference>
<evidence type="ECO:0000256" key="3">
    <source>
        <dbReference type="ARBA" id="ARBA00022840"/>
    </source>
</evidence>
<dbReference type="GO" id="GO:0005524">
    <property type="term" value="F:ATP binding"/>
    <property type="evidence" value="ECO:0007669"/>
    <property type="project" value="UniProtKB-KW"/>
</dbReference>
<dbReference type="GO" id="GO:0005737">
    <property type="term" value="C:cytoplasm"/>
    <property type="evidence" value="ECO:0007669"/>
    <property type="project" value="TreeGrafter"/>
</dbReference>
<dbReference type="InterPro" id="IPR023192">
    <property type="entry name" value="TGS-like_dom_sf"/>
</dbReference>
<dbReference type="InterPro" id="IPR027417">
    <property type="entry name" value="P-loop_NTPase"/>
</dbReference>
<reference evidence="5 6" key="1">
    <citation type="submission" date="2019-09" db="EMBL/GenBank/DDBJ databases">
        <authorList>
            <person name="Ou C."/>
        </authorList>
    </citation>
    <scope>NUCLEOTIDE SEQUENCE [LARGE SCALE GENOMIC DNA]</scope>
    <source>
        <strain evidence="5">S2</strain>
        <tissue evidence="5">Leaf</tissue>
    </source>
</reference>
<keyword evidence="2" id="KW-0547">Nucleotide-binding</keyword>
<evidence type="ECO:0000256" key="1">
    <source>
        <dbReference type="ARBA" id="ARBA00006974"/>
    </source>
</evidence>
<reference evidence="6" key="2">
    <citation type="submission" date="2019-10" db="EMBL/GenBank/DDBJ databases">
        <title>A de novo genome assembly of a pear dwarfing rootstock.</title>
        <authorList>
            <person name="Wang F."/>
            <person name="Wang J."/>
            <person name="Li S."/>
            <person name="Zhang Y."/>
            <person name="Fang M."/>
            <person name="Ma L."/>
            <person name="Zhao Y."/>
            <person name="Jiang S."/>
        </authorList>
    </citation>
    <scope>NUCLEOTIDE SEQUENCE [LARGE SCALE GENOMIC DNA]</scope>
</reference>
<feature type="domain" description="YchF C-terminal" evidence="4">
    <location>
        <begin position="260"/>
        <end position="296"/>
    </location>
</feature>
<name>A0A5N5I9K4_9ROSA</name>
<dbReference type="Gene3D" id="1.10.150.300">
    <property type="entry name" value="TGS-like domain"/>
    <property type="match status" value="1"/>
</dbReference>